<sequence length="1153" mass="125478">MAPISVTAVPPPTIPTKPKRPTPAGIQTNGASSVRSSPSPSLTNKKPPVAGKSVAHTSSTVPNGMTVTPVRPPNRAPRMPPIQTSGFGAGNDAKYNGLQTISAPRINLSVSADRRPYDVTSVITSKYILRKFAGNPPSLVVHLHAAHFRFDQQDGIFPYKSPMRIFLEHLKSQTIPHDLVEQFKQGGVPFYEGCLIVQVHDHKSVTQSKDSTRLTQLQNSTLSSIHNYDPYITPSAFAPYPKDSMNSANKMGPVSADRQVKEKSAGESAADVKESKGLSDGDNAKAAPKPKIFTVVLKPTPESMHADIALMANTPKDATDGRDANGMTYIPPPPPMLPAPAAKKQKRERMQLDSSNVPEFEAQVLLATNPELDLDPVTSPGGMRRKLEAQAHPDHEGALPQPKTRKRTVAELAAYEALAATQERYMLAEDERLSADASGSQSAAAGGVGDLQGGSAVFEPRFERFKLIEQIKRDHQERREEEKAKQQERERAALQLKMEQQQAAAAREQAMAEQREREQERARLLQQQKAEKAQQAQQAAREQQARDQQAALLEAQRKKLAAQAAAKQQAQQNQAQAAQAAQAQAQAQAHAAQAQLQAQALAQNQARAQAQGMQNQPRTPGQQNATVAQKMATHNANAAAAAAMGQSQSGMVNGFSNGLPNGIPNGLPAGMTAQQFQNAQMQAARMHMAAQQATASSPRIGTPQNMSSPMVSAVPMQPSRSSMAGSPPRPPSVAQNHGPMAVNMAARGSQQSHPSNTPRMPNATPNLQQQVATPINRPQQMATPRMAAQASPTPGMMTPQQAQFLLQQNMNAAAAMGTPQMANSATAAQRLQLQQRMQQAMQNGMMTPQLQSQFMQQQRVAAMRAAAAGAQGAQQQQAAMFQMIQAQQIQQAQQQAAQQAQQAGLTPQQQQQLQQQLLGQLQQQQHHQLQQHIQQQQQQQQQHQQQQPNQQQHPHQQQQQQQQQQHQLQQQQQQQQNMQALLQRQMLNGQNLSASQISQVQQLQQNRQQQQQHQQAQLVQQQRQRIFQSNVGALAQRYGGEKNIPPEEMANFQKMCLLQAQQSVTNLLHQRRQHVAAVMQQQQQQQQALQAGMAASAQNLGQPGMPHGMSQGMAQGMGQGLSQGMQGIPQGMSQAAAAAALSQNMNGLGGMMP</sequence>
<feature type="compositionally biased region" description="Polar residues" evidence="1">
    <location>
        <begin position="55"/>
        <end position="66"/>
    </location>
</feature>
<reference evidence="3 4" key="1">
    <citation type="submission" date="2024-01" db="EMBL/GenBank/DDBJ databases">
        <authorList>
            <person name="Allen C."/>
            <person name="Tagirdzhanova G."/>
        </authorList>
    </citation>
    <scope>NUCLEOTIDE SEQUENCE [LARGE SCALE GENOMIC DNA]</scope>
    <source>
        <strain evidence="3 4">CBS 119000</strain>
    </source>
</reference>
<dbReference type="Pfam" id="PF12090">
    <property type="entry name" value="Spt20_SEP"/>
    <property type="match status" value="1"/>
</dbReference>
<dbReference type="InterPro" id="IPR046468">
    <property type="entry name" value="Spt20-like_SEP"/>
</dbReference>
<gene>
    <name evidence="3" type="ORF">SEPCBS119000_005254</name>
</gene>
<organism evidence="3 4">
    <name type="scientific">Sporothrix epigloea</name>
    <dbReference type="NCBI Taxonomy" id="1892477"/>
    <lineage>
        <taxon>Eukaryota</taxon>
        <taxon>Fungi</taxon>
        <taxon>Dikarya</taxon>
        <taxon>Ascomycota</taxon>
        <taxon>Pezizomycotina</taxon>
        <taxon>Sordariomycetes</taxon>
        <taxon>Sordariomycetidae</taxon>
        <taxon>Ophiostomatales</taxon>
        <taxon>Ophiostomataceae</taxon>
        <taxon>Sporothrix</taxon>
    </lineage>
</organism>
<feature type="region of interest" description="Disordered" evidence="1">
    <location>
        <begin position="697"/>
        <end position="765"/>
    </location>
</feature>
<feature type="compositionally biased region" description="Polar residues" evidence="1">
    <location>
        <begin position="697"/>
        <end position="710"/>
    </location>
</feature>
<feature type="compositionally biased region" description="Low complexity" evidence="1">
    <location>
        <begin position="524"/>
        <end position="549"/>
    </location>
</feature>
<protein>
    <recommendedName>
        <fullName evidence="2">Spt20-like SEP domain-containing protein</fullName>
    </recommendedName>
</protein>
<feature type="region of interest" description="Disordered" evidence="1">
    <location>
        <begin position="934"/>
        <end position="965"/>
    </location>
</feature>
<evidence type="ECO:0000256" key="1">
    <source>
        <dbReference type="SAM" id="MobiDB-lite"/>
    </source>
</evidence>
<feature type="compositionally biased region" description="Basic and acidic residues" evidence="1">
    <location>
        <begin position="513"/>
        <end position="523"/>
    </location>
</feature>
<name>A0ABP0DWL5_9PEZI</name>
<feature type="region of interest" description="Disordered" evidence="1">
    <location>
        <begin position="372"/>
        <end position="405"/>
    </location>
</feature>
<feature type="compositionally biased region" description="Low complexity" evidence="1">
    <location>
        <begin position="32"/>
        <end position="41"/>
    </location>
</feature>
<feature type="compositionally biased region" description="Low complexity" evidence="1">
    <location>
        <begin position="435"/>
        <end position="445"/>
    </location>
</feature>
<feature type="compositionally biased region" description="Low complexity" evidence="1">
    <location>
        <begin position="498"/>
        <end position="512"/>
    </location>
</feature>
<keyword evidence="4" id="KW-1185">Reference proteome</keyword>
<feature type="compositionally biased region" description="Polar residues" evidence="1">
    <location>
        <begin position="748"/>
        <end position="765"/>
    </location>
</feature>
<evidence type="ECO:0000313" key="4">
    <source>
        <dbReference type="Proteomes" id="UP001642502"/>
    </source>
</evidence>
<feature type="region of interest" description="Disordered" evidence="1">
    <location>
        <begin position="472"/>
        <end position="549"/>
    </location>
</feature>
<feature type="compositionally biased region" description="Basic and acidic residues" evidence="1">
    <location>
        <begin position="258"/>
        <end position="283"/>
    </location>
</feature>
<accession>A0ABP0DWL5</accession>
<feature type="region of interest" description="Disordered" evidence="1">
    <location>
        <begin position="248"/>
        <end position="286"/>
    </location>
</feature>
<proteinExistence type="predicted"/>
<feature type="region of interest" description="Disordered" evidence="1">
    <location>
        <begin position="431"/>
        <end position="454"/>
    </location>
</feature>
<dbReference type="EMBL" id="CAWUON010000094">
    <property type="protein sequence ID" value="CAK7272685.1"/>
    <property type="molecule type" value="Genomic_DNA"/>
</dbReference>
<feature type="compositionally biased region" description="Basic and acidic residues" evidence="1">
    <location>
        <begin position="472"/>
        <end position="492"/>
    </location>
</feature>
<feature type="domain" description="Spt20-like SEP" evidence="2">
    <location>
        <begin position="135"/>
        <end position="389"/>
    </location>
</feature>
<comment type="caution">
    <text evidence="3">The sequence shown here is derived from an EMBL/GenBank/DDBJ whole genome shotgun (WGS) entry which is preliminary data.</text>
</comment>
<feature type="compositionally biased region" description="Basic and acidic residues" evidence="1">
    <location>
        <begin position="385"/>
        <end position="397"/>
    </location>
</feature>
<feature type="region of interest" description="Disordered" evidence="1">
    <location>
        <begin position="1"/>
        <end position="77"/>
    </location>
</feature>
<evidence type="ECO:0000259" key="2">
    <source>
        <dbReference type="Pfam" id="PF12090"/>
    </source>
</evidence>
<evidence type="ECO:0000313" key="3">
    <source>
        <dbReference type="EMBL" id="CAK7272685.1"/>
    </source>
</evidence>
<dbReference type="Proteomes" id="UP001642502">
    <property type="component" value="Unassembled WGS sequence"/>
</dbReference>